<evidence type="ECO:0000256" key="7">
    <source>
        <dbReference type="SAM" id="MobiDB-lite"/>
    </source>
</evidence>
<keyword evidence="2 6" id="KW-0678">Repressor</keyword>
<proteinExistence type="predicted"/>
<protein>
    <recommendedName>
        <fullName evidence="6">Transcription repressor</fullName>
    </recommendedName>
    <alternativeName>
        <fullName evidence="6">Ovate family protein</fullName>
    </alternativeName>
</protein>
<dbReference type="PANTHER" id="PTHR33057">
    <property type="entry name" value="TRANSCRIPTION REPRESSOR OFP7-RELATED"/>
    <property type="match status" value="1"/>
</dbReference>
<dbReference type="AlphaFoldDB" id="A0A9Q0K115"/>
<comment type="caution">
    <text evidence="9">The sequence shown here is derived from an EMBL/GenBank/DDBJ whole genome shotgun (WGS) entry which is preliminary data.</text>
</comment>
<accession>A0A9Q0K115</accession>
<dbReference type="GO" id="GO:0005634">
    <property type="term" value="C:nucleus"/>
    <property type="evidence" value="ECO:0007669"/>
    <property type="project" value="UniProtKB-SubCell"/>
</dbReference>
<feature type="region of interest" description="Disordered" evidence="7">
    <location>
        <begin position="85"/>
        <end position="136"/>
    </location>
</feature>
<feature type="domain" description="OVATE" evidence="8">
    <location>
        <begin position="210"/>
        <end position="269"/>
    </location>
</feature>
<gene>
    <name evidence="9" type="ORF">NE237_024699</name>
</gene>
<dbReference type="NCBIfam" id="TIGR01568">
    <property type="entry name" value="A_thal_3678"/>
    <property type="match status" value="1"/>
</dbReference>
<dbReference type="PANTHER" id="PTHR33057:SF17">
    <property type="entry name" value="TRANSCRIPTION REPRESSOR OFP8"/>
    <property type="match status" value="1"/>
</dbReference>
<evidence type="ECO:0000256" key="4">
    <source>
        <dbReference type="ARBA" id="ARBA00023163"/>
    </source>
</evidence>
<name>A0A9Q0K115_9MAGN</name>
<evidence type="ECO:0000313" key="10">
    <source>
        <dbReference type="Proteomes" id="UP001141806"/>
    </source>
</evidence>
<comment type="subcellular location">
    <subcellularLocation>
        <location evidence="1 6">Nucleus</location>
    </subcellularLocation>
</comment>
<evidence type="ECO:0000256" key="5">
    <source>
        <dbReference type="ARBA" id="ARBA00023242"/>
    </source>
</evidence>
<keyword evidence="4 6" id="KW-0804">Transcription</keyword>
<organism evidence="9 10">
    <name type="scientific">Protea cynaroides</name>
    <dbReference type="NCBI Taxonomy" id="273540"/>
    <lineage>
        <taxon>Eukaryota</taxon>
        <taxon>Viridiplantae</taxon>
        <taxon>Streptophyta</taxon>
        <taxon>Embryophyta</taxon>
        <taxon>Tracheophyta</taxon>
        <taxon>Spermatophyta</taxon>
        <taxon>Magnoliopsida</taxon>
        <taxon>Proteales</taxon>
        <taxon>Proteaceae</taxon>
        <taxon>Protea</taxon>
    </lineage>
</organism>
<evidence type="ECO:0000259" key="8">
    <source>
        <dbReference type="PROSITE" id="PS51754"/>
    </source>
</evidence>
<feature type="compositionally biased region" description="Basic residues" evidence="7">
    <location>
        <begin position="110"/>
        <end position="132"/>
    </location>
</feature>
<dbReference type="OrthoDB" id="1928390at2759"/>
<keyword evidence="5 6" id="KW-0539">Nucleus</keyword>
<dbReference type="GO" id="GO:0045892">
    <property type="term" value="P:negative regulation of DNA-templated transcription"/>
    <property type="evidence" value="ECO:0007669"/>
    <property type="project" value="UniProtKB-UniRule"/>
</dbReference>
<dbReference type="PROSITE" id="PS51754">
    <property type="entry name" value="OVATE"/>
    <property type="match status" value="1"/>
</dbReference>
<evidence type="ECO:0000313" key="9">
    <source>
        <dbReference type="EMBL" id="KAJ4957588.1"/>
    </source>
</evidence>
<reference evidence="9" key="1">
    <citation type="journal article" date="2023" name="Plant J.">
        <title>The genome of the king protea, Protea cynaroides.</title>
        <authorList>
            <person name="Chang J."/>
            <person name="Duong T.A."/>
            <person name="Schoeman C."/>
            <person name="Ma X."/>
            <person name="Roodt D."/>
            <person name="Barker N."/>
            <person name="Li Z."/>
            <person name="Van de Peer Y."/>
            <person name="Mizrachi E."/>
        </authorList>
    </citation>
    <scope>NUCLEOTIDE SEQUENCE</scope>
    <source>
        <tissue evidence="9">Young leaves</tissue>
    </source>
</reference>
<evidence type="ECO:0000256" key="2">
    <source>
        <dbReference type="ARBA" id="ARBA00022491"/>
    </source>
</evidence>
<evidence type="ECO:0000256" key="1">
    <source>
        <dbReference type="ARBA" id="ARBA00004123"/>
    </source>
</evidence>
<dbReference type="EMBL" id="JAMYWD010000010">
    <property type="protein sequence ID" value="KAJ4957588.1"/>
    <property type="molecule type" value="Genomic_DNA"/>
</dbReference>
<evidence type="ECO:0000256" key="3">
    <source>
        <dbReference type="ARBA" id="ARBA00023015"/>
    </source>
</evidence>
<dbReference type="Pfam" id="PF04844">
    <property type="entry name" value="Ovate"/>
    <property type="match status" value="1"/>
</dbReference>
<evidence type="ECO:0000256" key="6">
    <source>
        <dbReference type="RuleBase" id="RU367028"/>
    </source>
</evidence>
<keyword evidence="3 6" id="KW-0805">Transcription regulation</keyword>
<dbReference type="InterPro" id="IPR006458">
    <property type="entry name" value="Ovate_C"/>
</dbReference>
<comment type="function">
    <text evidence="6">Transcriptional repressor that regulates multiple aspects of plant growth and development.</text>
</comment>
<sequence>MFRSSFGSCRSRYITDLIEKPVFVSQTRHDFHPIELLSPNVPTFPSIRRTRTERVESSADNGFPTMEVFQRSKVTELSQCFGFHDTKGRTCPPASPDDLEEFEQKEGRRKEKKTTKKAKKKKAQKRISKKERLHFDSSSGETESAWFSSGDETETFFSSKSFSSDSSEIYRRNERISRRKATEVRRRRKNSEMGCSPYDSEVKVHESIAVVKRSNDPYNDFRESMVEMIVEKQIFAAEDLEQLLKSFISLNSSYYHRIIVEVFCEIWDTLFSNWS</sequence>
<keyword evidence="10" id="KW-1185">Reference proteome</keyword>
<dbReference type="InterPro" id="IPR038933">
    <property type="entry name" value="Ovate"/>
</dbReference>
<dbReference type="Proteomes" id="UP001141806">
    <property type="component" value="Unassembled WGS sequence"/>
</dbReference>